<dbReference type="RefSeq" id="WP_216252110.1">
    <property type="nucleotide sequence ID" value="NZ_JAZHFS010000013.1"/>
</dbReference>
<evidence type="ECO:0000259" key="1">
    <source>
        <dbReference type="Pfam" id="PF03235"/>
    </source>
</evidence>
<feature type="domain" description="GmrSD restriction endonucleases N-terminal" evidence="1">
    <location>
        <begin position="38"/>
        <end position="190"/>
    </location>
</feature>
<proteinExistence type="predicted"/>
<gene>
    <name evidence="2" type="ORF">SJI18_14275</name>
</gene>
<sequence>MDESKSTLTEEINDESVSYTDDSLFNITSFGTDLSFREIISMYQDGDLEKPELQRKYIWTKNEASRFIDSILLGLPVPSIFLAKTIDEKRLIIDGYQRIMTVFDYVTGIFTGDGKIFKLSNTDNINERWRGKAFKELTPEEQRKIRNSSIHAIVFEQKHPQNDTGMFQIFERINTSGRVLKPQEIRNCVYHGEFNALLFKLNKIQVWRDILGLLNEDSRMADIELILRFFAINDFKNYEHKNKNVKQINLTKYMNEYMSSLNNIDEKKAEILTSSFEEVLNYLFTTLGKKCFRTLKIKDEKVVFAKKVNPVIFDAVSTATSFVIQKRIELPVNDVFEKRYIKLLINTDFISATTNRTTNTENIKARINLATTILFGVHYEWNI</sequence>
<dbReference type="Pfam" id="PF03235">
    <property type="entry name" value="GmrSD_N"/>
    <property type="match status" value="1"/>
</dbReference>
<dbReference type="InterPro" id="IPR004919">
    <property type="entry name" value="GmrSD_N"/>
</dbReference>
<dbReference type="PANTHER" id="PTHR39639:SF1">
    <property type="entry name" value="DUF262 DOMAIN-CONTAINING PROTEIN"/>
    <property type="match status" value="1"/>
</dbReference>
<accession>A0ABU7UQ09</accession>
<dbReference type="PANTHER" id="PTHR39639">
    <property type="entry name" value="CHROMOSOME 16, WHOLE GENOME SHOTGUN SEQUENCE"/>
    <property type="match status" value="1"/>
</dbReference>
<keyword evidence="3" id="KW-1185">Reference proteome</keyword>
<reference evidence="2 3" key="1">
    <citation type="submission" date="2023-11" db="EMBL/GenBank/DDBJ databases">
        <title>Draft genome sequence of a psychrophilic Clostridium strain from permafrost water brine.</title>
        <authorList>
            <person name="Shcherbakova V.A."/>
            <person name="Trubitsyn V.E."/>
            <person name="Zakharyuk A.G."/>
        </authorList>
    </citation>
    <scope>NUCLEOTIDE SEQUENCE [LARGE SCALE GENOMIC DNA]</scope>
    <source>
        <strain evidence="2 3">14F</strain>
    </source>
</reference>
<organism evidence="2 3">
    <name type="scientific">Clostridium frigoriphilum</name>
    <dbReference type="NCBI Taxonomy" id="443253"/>
    <lineage>
        <taxon>Bacteria</taxon>
        <taxon>Bacillati</taxon>
        <taxon>Bacillota</taxon>
        <taxon>Clostridia</taxon>
        <taxon>Eubacteriales</taxon>
        <taxon>Clostridiaceae</taxon>
        <taxon>Clostridium</taxon>
    </lineage>
</organism>
<evidence type="ECO:0000313" key="2">
    <source>
        <dbReference type="EMBL" id="MEF2113472.1"/>
    </source>
</evidence>
<comment type="caution">
    <text evidence="2">The sequence shown here is derived from an EMBL/GenBank/DDBJ whole genome shotgun (WGS) entry which is preliminary data.</text>
</comment>
<evidence type="ECO:0000313" key="3">
    <source>
        <dbReference type="Proteomes" id="UP001498469"/>
    </source>
</evidence>
<dbReference type="Proteomes" id="UP001498469">
    <property type="component" value="Unassembled WGS sequence"/>
</dbReference>
<dbReference type="EMBL" id="JAZHFS010000013">
    <property type="protein sequence ID" value="MEF2113472.1"/>
    <property type="molecule type" value="Genomic_DNA"/>
</dbReference>
<name>A0ABU7UQ09_9CLOT</name>
<protein>
    <submittedName>
        <fullName evidence="2">DUF262 domain-containing protein</fullName>
    </submittedName>
</protein>